<dbReference type="EMBL" id="JAEHFY010000018">
    <property type="protein sequence ID" value="MBK0383838.1"/>
    <property type="molecule type" value="Genomic_DNA"/>
</dbReference>
<evidence type="ECO:0000256" key="4">
    <source>
        <dbReference type="ARBA" id="ARBA00022692"/>
    </source>
</evidence>
<dbReference type="Gene3D" id="2.60.40.1120">
    <property type="entry name" value="Carboxypeptidase-like, regulatory domain"/>
    <property type="match status" value="1"/>
</dbReference>
<feature type="domain" description="TonB-dependent receptor-like beta-barrel" evidence="13">
    <location>
        <begin position="460"/>
        <end position="875"/>
    </location>
</feature>
<feature type="domain" description="TonB-dependent receptor plug" evidence="14">
    <location>
        <begin position="117"/>
        <end position="242"/>
    </location>
</feature>
<keyword evidence="7 10" id="KW-0472">Membrane</keyword>
<dbReference type="InterPro" id="IPR000531">
    <property type="entry name" value="Beta-barrel_TonB"/>
</dbReference>
<evidence type="ECO:0000256" key="6">
    <source>
        <dbReference type="ARBA" id="ARBA00023077"/>
    </source>
</evidence>
<keyword evidence="8" id="KW-0675">Receptor</keyword>
<evidence type="ECO:0000256" key="12">
    <source>
        <dbReference type="SAM" id="SignalP"/>
    </source>
</evidence>
<evidence type="ECO:0000259" key="14">
    <source>
        <dbReference type="Pfam" id="PF07715"/>
    </source>
</evidence>
<comment type="caution">
    <text evidence="15">The sequence shown here is derived from an EMBL/GenBank/DDBJ whole genome shotgun (WGS) entry which is preliminary data.</text>
</comment>
<dbReference type="Pfam" id="PF00593">
    <property type="entry name" value="TonB_dep_Rec_b-barrel"/>
    <property type="match status" value="1"/>
</dbReference>
<proteinExistence type="inferred from homology"/>
<sequence>MKSIYTIVMSFFLLNLAVAQTVKINGTVIDQVTGKKIIGVSIKEKNQPNNGTASNADGVFGLNVSSANAVLIFSYIGYNTREVALNGKTNLQVSLNPGLLLNETVVTALGVERESKSLGYNVQQIQAKEISEVKSVNFLDNITAKVAGVTITQGASGVGSTSKIVIRGESSFANNNPLFVVDGTPVNNIDIVPRYVEAPSSFQAIDFGNGAMDINPDDIASVSVLKGAAAAALYGSRAANGVILINTKDGSNSKGFGVSFNSTTSIESPFKLPEFQNTYGQGNGGQFAFKDGLGGGVNDVLTYSYGPKLDQGTLIAQYDSPVTLPDGRVVRGGDVGVYSNIPITPTPFISHPDNLKDFYETGKTFINNLSFSGKYDKGNYRLSYTDLNSQSFIPGVDYLRKNLSANLSFQPTSKLSAKSTIIYQNAKSNNRPSSGYGSENLQYGLLAWLPRSLDIEPLKNYWQTGLEGLRNYSYNYTYFDNPYFILKENRNELNRDRIFGNIALKYDLAPHLFVQLRSGMDYSNEGRRLLRNYSTNRFKNGAYAEQNVFYREINTDALINYTRKINNFGFDLSLGGNQLTQDFKSNQTQTSALAQPALFTLANAATPLEIFTFASRKRINSTYGSAKFSFKNYLFVDVTGRNDWSSALATPLSTKNTSFFYPSVSGSFVLSEITKLPKGISFLKLRASYAQIGNDTDPYQTAGAFVPATPYNSAPTLTDQNIIANPNLKPEQTKSAEFGTDIRFFGDRLGIDATYYNSLTENQILSLPVSISTGYAQRVTNGGAVRSKGVELILTGTPILSKNFRWNSTVNFSTNTSTVESLPDGAKQLTLAYARVYDSPAQTVYYIATEGGKIGDLWGTGYLKNSDGKFIVDASGNLITDNTLKKLGNYNPDFMMGFSNSFKYKQFDFGFLFDWRKGGILVSRTLALAGVAGQLKETEYRPTDGLAFDGVVNTGTSTNPVYITNTKKISAESYYRQFYDRNNEENNTYDDSYLKLRQFNLGYTFDKAALSKTFLKDVQSIKVSFVGKNVFAISKIPHFDPEQLALQGNKFLNGTEDMSYPSARSFGLSLGINF</sequence>
<dbReference type="Pfam" id="PF07715">
    <property type="entry name" value="Plug"/>
    <property type="match status" value="1"/>
</dbReference>
<evidence type="ECO:0000256" key="5">
    <source>
        <dbReference type="ARBA" id="ARBA00022729"/>
    </source>
</evidence>
<evidence type="ECO:0000256" key="8">
    <source>
        <dbReference type="ARBA" id="ARBA00023170"/>
    </source>
</evidence>
<dbReference type="InterPro" id="IPR023996">
    <property type="entry name" value="TonB-dep_OMP_SusC/RagA"/>
</dbReference>
<organism evidence="15 16">
    <name type="scientific">Pedobacter segetis</name>
    <dbReference type="NCBI Taxonomy" id="2793069"/>
    <lineage>
        <taxon>Bacteria</taxon>
        <taxon>Pseudomonadati</taxon>
        <taxon>Bacteroidota</taxon>
        <taxon>Sphingobacteriia</taxon>
        <taxon>Sphingobacteriales</taxon>
        <taxon>Sphingobacteriaceae</taxon>
        <taxon>Pedobacter</taxon>
    </lineage>
</organism>
<dbReference type="PANTHER" id="PTHR30069:SF29">
    <property type="entry name" value="HEMOGLOBIN AND HEMOGLOBIN-HAPTOGLOBIN-BINDING PROTEIN 1-RELATED"/>
    <property type="match status" value="1"/>
</dbReference>
<dbReference type="Gene3D" id="2.40.170.20">
    <property type="entry name" value="TonB-dependent receptor, beta-barrel domain"/>
    <property type="match status" value="1"/>
</dbReference>
<evidence type="ECO:0000313" key="15">
    <source>
        <dbReference type="EMBL" id="MBK0383838.1"/>
    </source>
</evidence>
<evidence type="ECO:0000256" key="1">
    <source>
        <dbReference type="ARBA" id="ARBA00004571"/>
    </source>
</evidence>
<evidence type="ECO:0000256" key="11">
    <source>
        <dbReference type="RuleBase" id="RU003357"/>
    </source>
</evidence>
<reference evidence="15 16" key="1">
    <citation type="submission" date="2020-12" db="EMBL/GenBank/DDBJ databases">
        <title>Bacterial novel species Pedobacter sp. SD-b isolated from soil.</title>
        <authorList>
            <person name="Jung H.-Y."/>
        </authorList>
    </citation>
    <scope>NUCLEOTIDE SEQUENCE [LARGE SCALE GENOMIC DNA]</scope>
    <source>
        <strain evidence="15 16">SD-b</strain>
    </source>
</reference>
<dbReference type="NCBIfam" id="TIGR04057">
    <property type="entry name" value="SusC_RagA_signa"/>
    <property type="match status" value="1"/>
</dbReference>
<evidence type="ECO:0000313" key="16">
    <source>
        <dbReference type="Proteomes" id="UP000660024"/>
    </source>
</evidence>
<dbReference type="PANTHER" id="PTHR30069">
    <property type="entry name" value="TONB-DEPENDENT OUTER MEMBRANE RECEPTOR"/>
    <property type="match status" value="1"/>
</dbReference>
<evidence type="ECO:0000256" key="10">
    <source>
        <dbReference type="PROSITE-ProRule" id="PRU01360"/>
    </source>
</evidence>
<name>A0ABS1BLR3_9SPHI</name>
<feature type="signal peptide" evidence="12">
    <location>
        <begin position="1"/>
        <end position="19"/>
    </location>
</feature>
<dbReference type="Gene3D" id="2.170.130.10">
    <property type="entry name" value="TonB-dependent receptor, plug domain"/>
    <property type="match status" value="1"/>
</dbReference>
<dbReference type="InterPro" id="IPR012910">
    <property type="entry name" value="Plug_dom"/>
</dbReference>
<keyword evidence="3 10" id="KW-1134">Transmembrane beta strand</keyword>
<dbReference type="InterPro" id="IPR036942">
    <property type="entry name" value="Beta-barrel_TonB_sf"/>
</dbReference>
<keyword evidence="4 10" id="KW-0812">Transmembrane</keyword>
<dbReference type="InterPro" id="IPR008969">
    <property type="entry name" value="CarboxyPept-like_regulatory"/>
</dbReference>
<dbReference type="Proteomes" id="UP000660024">
    <property type="component" value="Unassembled WGS sequence"/>
</dbReference>
<comment type="similarity">
    <text evidence="10 11">Belongs to the TonB-dependent receptor family.</text>
</comment>
<dbReference type="SUPFAM" id="SSF56935">
    <property type="entry name" value="Porins"/>
    <property type="match status" value="1"/>
</dbReference>
<dbReference type="InterPro" id="IPR023997">
    <property type="entry name" value="TonB-dep_OMP_SusC/RagA_CS"/>
</dbReference>
<evidence type="ECO:0000259" key="13">
    <source>
        <dbReference type="Pfam" id="PF00593"/>
    </source>
</evidence>
<gene>
    <name evidence="15" type="ORF">I5M32_12790</name>
</gene>
<comment type="subcellular location">
    <subcellularLocation>
        <location evidence="1 10">Cell outer membrane</location>
        <topology evidence="1 10">Multi-pass membrane protein</topology>
    </subcellularLocation>
</comment>
<keyword evidence="6 11" id="KW-0798">TonB box</keyword>
<dbReference type="SUPFAM" id="SSF49464">
    <property type="entry name" value="Carboxypeptidase regulatory domain-like"/>
    <property type="match status" value="1"/>
</dbReference>
<evidence type="ECO:0000256" key="3">
    <source>
        <dbReference type="ARBA" id="ARBA00022452"/>
    </source>
</evidence>
<keyword evidence="16" id="KW-1185">Reference proteome</keyword>
<protein>
    <submittedName>
        <fullName evidence="15">SusC/RagA family TonB-linked outer membrane protein</fullName>
    </submittedName>
</protein>
<evidence type="ECO:0000256" key="2">
    <source>
        <dbReference type="ARBA" id="ARBA00022448"/>
    </source>
</evidence>
<dbReference type="InterPro" id="IPR039426">
    <property type="entry name" value="TonB-dep_rcpt-like"/>
</dbReference>
<dbReference type="Pfam" id="PF13715">
    <property type="entry name" value="CarbopepD_reg_2"/>
    <property type="match status" value="1"/>
</dbReference>
<dbReference type="RefSeq" id="WP_200587014.1">
    <property type="nucleotide sequence ID" value="NZ_JAEHFY010000018.1"/>
</dbReference>
<dbReference type="InterPro" id="IPR037066">
    <property type="entry name" value="Plug_dom_sf"/>
</dbReference>
<feature type="chain" id="PRO_5045522509" evidence="12">
    <location>
        <begin position="20"/>
        <end position="1074"/>
    </location>
</feature>
<evidence type="ECO:0000256" key="9">
    <source>
        <dbReference type="ARBA" id="ARBA00023237"/>
    </source>
</evidence>
<keyword evidence="5 12" id="KW-0732">Signal</keyword>
<dbReference type="PROSITE" id="PS52016">
    <property type="entry name" value="TONB_DEPENDENT_REC_3"/>
    <property type="match status" value="1"/>
</dbReference>
<accession>A0ABS1BLR3</accession>
<dbReference type="NCBIfam" id="TIGR04056">
    <property type="entry name" value="OMP_RagA_SusC"/>
    <property type="match status" value="1"/>
</dbReference>
<keyword evidence="2 10" id="KW-0813">Transport</keyword>
<evidence type="ECO:0000256" key="7">
    <source>
        <dbReference type="ARBA" id="ARBA00023136"/>
    </source>
</evidence>
<keyword evidence="9 10" id="KW-0998">Cell outer membrane</keyword>